<dbReference type="OrthoDB" id="10266696at2759"/>
<evidence type="ECO:0000259" key="8">
    <source>
        <dbReference type="PROSITE" id="PS50115"/>
    </source>
</evidence>
<dbReference type="InterPro" id="IPR037278">
    <property type="entry name" value="ARFGAP/RecO"/>
</dbReference>
<dbReference type="PANTHER" id="PTHR23180:SF160">
    <property type="entry name" value="ADP-RIBOSYLATION FACTOR GTPASE-ACTIVATING PROTEIN EFFECTOR PROTEIN 1"/>
    <property type="match status" value="1"/>
</dbReference>
<dbReference type="PROSITE" id="PS50003">
    <property type="entry name" value="PH_DOMAIN"/>
    <property type="match status" value="1"/>
</dbReference>
<dbReference type="PRINTS" id="PR00405">
    <property type="entry name" value="REVINTRACTNG"/>
</dbReference>
<dbReference type="FunFam" id="1.10.220.150:FF:000009">
    <property type="entry name" value="stromal membrane-associated protein 1 isoform X1"/>
    <property type="match status" value="1"/>
</dbReference>
<dbReference type="InterPro" id="IPR027267">
    <property type="entry name" value="AH/BAR_dom_sf"/>
</dbReference>
<gene>
    <name evidence="9" type="ORF">G6F51_007054</name>
</gene>
<dbReference type="InterPro" id="IPR001849">
    <property type="entry name" value="PH_domain"/>
</dbReference>
<comment type="caution">
    <text evidence="9">The sequence shown here is derived from an EMBL/GenBank/DDBJ whole genome shotgun (WGS) entry which is preliminary data.</text>
</comment>
<evidence type="ECO:0000256" key="4">
    <source>
        <dbReference type="ARBA" id="ARBA00022833"/>
    </source>
</evidence>
<dbReference type="Gene3D" id="2.30.29.30">
    <property type="entry name" value="Pleckstrin-homology domain (PH domain)/Phosphotyrosine-binding domain (PTB)"/>
    <property type="match status" value="1"/>
</dbReference>
<evidence type="ECO:0000256" key="3">
    <source>
        <dbReference type="ARBA" id="ARBA00022771"/>
    </source>
</evidence>
<reference evidence="9" key="1">
    <citation type="journal article" date="2020" name="Microb. Genom.">
        <title>Genetic diversity of clinical and environmental Mucorales isolates obtained from an investigation of mucormycosis cases among solid organ transplant recipients.</title>
        <authorList>
            <person name="Nguyen M.H."/>
            <person name="Kaul D."/>
            <person name="Muto C."/>
            <person name="Cheng S.J."/>
            <person name="Richter R.A."/>
            <person name="Bruno V.M."/>
            <person name="Liu G."/>
            <person name="Beyhan S."/>
            <person name="Sundermann A.J."/>
            <person name="Mounaud S."/>
            <person name="Pasculle A.W."/>
            <person name="Nierman W.C."/>
            <person name="Driscoll E."/>
            <person name="Cumbie R."/>
            <person name="Clancy C.J."/>
            <person name="Dupont C.L."/>
        </authorList>
    </citation>
    <scope>NUCLEOTIDE SEQUENCE</scope>
    <source>
        <strain evidence="9">GL16</strain>
    </source>
</reference>
<dbReference type="InterPro" id="IPR004148">
    <property type="entry name" value="BAR_dom"/>
</dbReference>
<dbReference type="SMART" id="SM00233">
    <property type="entry name" value="PH"/>
    <property type="match status" value="1"/>
</dbReference>
<dbReference type="Proteomes" id="UP000717996">
    <property type="component" value="Unassembled WGS sequence"/>
</dbReference>
<dbReference type="SUPFAM" id="SSF103657">
    <property type="entry name" value="BAR/IMD domain-like"/>
    <property type="match status" value="1"/>
</dbReference>
<feature type="region of interest" description="Disordered" evidence="6">
    <location>
        <begin position="716"/>
        <end position="739"/>
    </location>
</feature>
<keyword evidence="3 5" id="KW-0863">Zinc-finger</keyword>
<evidence type="ECO:0000256" key="6">
    <source>
        <dbReference type="SAM" id="MobiDB-lite"/>
    </source>
</evidence>
<evidence type="ECO:0000256" key="1">
    <source>
        <dbReference type="ARBA" id="ARBA00022468"/>
    </source>
</evidence>
<evidence type="ECO:0000313" key="9">
    <source>
        <dbReference type="EMBL" id="KAG1542813.1"/>
    </source>
</evidence>
<accession>A0A9P6Y9K6</accession>
<feature type="domain" description="Arf-GAP" evidence="8">
    <location>
        <begin position="505"/>
        <end position="633"/>
    </location>
</feature>
<name>A0A9P6Y9K6_RHIOR</name>
<dbReference type="Gene3D" id="1.10.220.150">
    <property type="entry name" value="Arf GTPase activating protein"/>
    <property type="match status" value="1"/>
</dbReference>
<protein>
    <recommendedName>
        <fullName evidence="11">ArfGap-domain-containing protein</fullName>
    </recommendedName>
</protein>
<dbReference type="Pfam" id="PF01412">
    <property type="entry name" value="ArfGap"/>
    <property type="match status" value="1"/>
</dbReference>
<evidence type="ECO:0008006" key="11">
    <source>
        <dbReference type="Google" id="ProtNLM"/>
    </source>
</evidence>
<dbReference type="CDD" id="cd08204">
    <property type="entry name" value="ArfGap"/>
    <property type="match status" value="1"/>
</dbReference>
<evidence type="ECO:0000256" key="2">
    <source>
        <dbReference type="ARBA" id="ARBA00022723"/>
    </source>
</evidence>
<evidence type="ECO:0000259" key="7">
    <source>
        <dbReference type="PROSITE" id="PS50003"/>
    </source>
</evidence>
<dbReference type="Pfam" id="PF16746">
    <property type="entry name" value="BAR_3"/>
    <property type="match status" value="1"/>
</dbReference>
<proteinExistence type="predicted"/>
<dbReference type="GO" id="GO:0008270">
    <property type="term" value="F:zinc ion binding"/>
    <property type="evidence" value="ECO:0007669"/>
    <property type="project" value="UniProtKB-KW"/>
</dbReference>
<dbReference type="InterPro" id="IPR011993">
    <property type="entry name" value="PH-like_dom_sf"/>
</dbReference>
<dbReference type="GO" id="GO:0005096">
    <property type="term" value="F:GTPase activator activity"/>
    <property type="evidence" value="ECO:0007669"/>
    <property type="project" value="UniProtKB-KW"/>
</dbReference>
<dbReference type="Gene3D" id="1.20.1270.60">
    <property type="entry name" value="Arfaptin homology (AH) domain/BAR domain"/>
    <property type="match status" value="1"/>
</dbReference>
<dbReference type="InterPro" id="IPR038508">
    <property type="entry name" value="ArfGAP_dom_sf"/>
</dbReference>
<keyword evidence="1" id="KW-0343">GTPase activation</keyword>
<dbReference type="SMART" id="SM00105">
    <property type="entry name" value="ArfGap"/>
    <property type="match status" value="1"/>
</dbReference>
<keyword evidence="2" id="KW-0479">Metal-binding</keyword>
<dbReference type="FunFam" id="2.30.29.30:FF:000252">
    <property type="entry name" value="ARF GTPase activator (Csx2)"/>
    <property type="match status" value="1"/>
</dbReference>
<dbReference type="InterPro" id="IPR001164">
    <property type="entry name" value="ArfGAP_dom"/>
</dbReference>
<evidence type="ECO:0000313" key="10">
    <source>
        <dbReference type="Proteomes" id="UP000717996"/>
    </source>
</evidence>
<dbReference type="SUPFAM" id="SSF50729">
    <property type="entry name" value="PH domain-like"/>
    <property type="match status" value="1"/>
</dbReference>
<dbReference type="InterPro" id="IPR045258">
    <property type="entry name" value="ACAP1/2/3-like"/>
</dbReference>
<feature type="domain" description="PH" evidence="7">
    <location>
        <begin position="330"/>
        <end position="436"/>
    </location>
</feature>
<organism evidence="9 10">
    <name type="scientific">Rhizopus oryzae</name>
    <name type="common">Mucormycosis agent</name>
    <name type="synonym">Rhizopus arrhizus var. delemar</name>
    <dbReference type="NCBI Taxonomy" id="64495"/>
    <lineage>
        <taxon>Eukaryota</taxon>
        <taxon>Fungi</taxon>
        <taxon>Fungi incertae sedis</taxon>
        <taxon>Mucoromycota</taxon>
        <taxon>Mucoromycotina</taxon>
        <taxon>Mucoromycetes</taxon>
        <taxon>Mucorales</taxon>
        <taxon>Mucorineae</taxon>
        <taxon>Rhizopodaceae</taxon>
        <taxon>Rhizopus</taxon>
    </lineage>
</organism>
<dbReference type="SUPFAM" id="SSF57863">
    <property type="entry name" value="ArfGap/RecO-like zinc finger"/>
    <property type="match status" value="1"/>
</dbReference>
<dbReference type="AlphaFoldDB" id="A0A9P6Y9K6"/>
<sequence>MSNNSITSDSTSSTNTAHQKSPVSIYLDDGPLFRATIKEYEDRTAFLKSDLKNIITTATASFRARQNMLESEQEFIAAVRKASFTKPLFDYYLNNILDKLFEQQQRLHLCMQTLVIDPLKKLYELDVKVTDTKKRQFEDASKDYYVYLSKYLRNKNATINFNSEKKKLSTQLEFNMRKQQFDLARFDYYTFLTDLHGGKKEQEVLYHLLHHHEKQYAFYHEACKTLEQHKNGLEDVASYIAEASREQKVMNQERDEKRKELESNYAITVLHETHIPELTGKKANLDMVSNESLPTNQILTHIPLSLENRNKFNGIRDLQQMDQASLSNVGHKKEGFLYTSSKPNKRRSSHSFSGDHWHKYWCVLSKGQLQEYTNWKHQLQTHNQPILLKLATVKEAREAGRRFCFEVITPNVRRVYQATSSEELSSWMATINNAICGSLNGTGSCAAFFEDVSAPLPDWSPEKTISKALDGIAKLKPKKSRRRKERLSQSYDKLQTIKSSSCNGSWLLKQLCQQDPSNSFCADCSAQNPDWCSLNFGILLCIDCSGVHRSLGTHISKVRSLTLDSESLTAELVQLLKLIGNSRFNALWEYNLVNQDRVVKPSSTNAREVKARYVREKYLNKHFLRLTNEAPSDLLFEGILENDVPKILYSIGTGANLHQPFPLDNMEKITLILPKEFALAQSKTDCIILRYPLVLALIKDQYSSYKTDDMRSNCLPNIATEGTGSEDRSTESSDSQSSEYGRLFPLTELLLQNGCDIQAIIVDQNTGQCLVDLISCSHIVSDEAIEYLNVKSELRGHVPIKKMSISKPREI</sequence>
<dbReference type="PROSITE" id="PS50115">
    <property type="entry name" value="ARFGAP"/>
    <property type="match status" value="1"/>
</dbReference>
<dbReference type="Pfam" id="PF00169">
    <property type="entry name" value="PH"/>
    <property type="match status" value="1"/>
</dbReference>
<keyword evidence="4" id="KW-0862">Zinc</keyword>
<dbReference type="EMBL" id="JAANIT010001014">
    <property type="protein sequence ID" value="KAG1542813.1"/>
    <property type="molecule type" value="Genomic_DNA"/>
</dbReference>
<dbReference type="PANTHER" id="PTHR23180">
    <property type="entry name" value="CENTAURIN/ARF"/>
    <property type="match status" value="1"/>
</dbReference>
<evidence type="ECO:0000256" key="5">
    <source>
        <dbReference type="PROSITE-ProRule" id="PRU00288"/>
    </source>
</evidence>
<dbReference type="GO" id="GO:0005737">
    <property type="term" value="C:cytoplasm"/>
    <property type="evidence" value="ECO:0007669"/>
    <property type="project" value="InterPro"/>
</dbReference>